<dbReference type="InterPro" id="IPR046364">
    <property type="entry name" value="Exo70_C"/>
</dbReference>
<evidence type="ECO:0000313" key="5">
    <source>
        <dbReference type="EMBL" id="KAL2332553.1"/>
    </source>
</evidence>
<dbReference type="GO" id="GO:0015031">
    <property type="term" value="P:protein transport"/>
    <property type="evidence" value="ECO:0007669"/>
    <property type="project" value="UniProtKB-KW"/>
</dbReference>
<dbReference type="GO" id="GO:0006887">
    <property type="term" value="P:exocytosis"/>
    <property type="evidence" value="ECO:0007669"/>
    <property type="project" value="UniProtKB-KW"/>
</dbReference>
<evidence type="ECO:0000259" key="4">
    <source>
        <dbReference type="Pfam" id="PF03081"/>
    </source>
</evidence>
<dbReference type="Gene3D" id="1.20.1280.170">
    <property type="entry name" value="Exocyst complex component Exo70"/>
    <property type="match status" value="1"/>
</dbReference>
<protein>
    <recommendedName>
        <fullName evidence="3">Exocyst subunit Exo70 family protein</fullName>
    </recommendedName>
</protein>
<dbReference type="Pfam" id="PF03081">
    <property type="entry name" value="Exo70_C"/>
    <property type="match status" value="1"/>
</dbReference>
<accession>A0ABD1MAM4</accession>
<comment type="function">
    <text evidence="3">Component of the exocyst complex.</text>
</comment>
<comment type="similarity">
    <text evidence="1 3">Belongs to the EXO70 family.</text>
</comment>
<dbReference type="AlphaFoldDB" id="A0ABD1MAM4"/>
<name>A0ABD1MAM4_9FABA</name>
<evidence type="ECO:0000256" key="2">
    <source>
        <dbReference type="ARBA" id="ARBA00022448"/>
    </source>
</evidence>
<dbReference type="InterPro" id="IPR004140">
    <property type="entry name" value="Exo70"/>
</dbReference>
<evidence type="ECO:0000313" key="6">
    <source>
        <dbReference type="Proteomes" id="UP001603857"/>
    </source>
</evidence>
<dbReference type="PANTHER" id="PTHR12542">
    <property type="entry name" value="EXOCYST COMPLEX PROTEIN EXO70"/>
    <property type="match status" value="1"/>
</dbReference>
<keyword evidence="3" id="KW-0268">Exocytosis</keyword>
<evidence type="ECO:0000256" key="3">
    <source>
        <dbReference type="RuleBase" id="RU365026"/>
    </source>
</evidence>
<gene>
    <name evidence="5" type="ORF">Fmac_020134</name>
</gene>
<keyword evidence="3" id="KW-0653">Protein transport</keyword>
<dbReference type="Pfam" id="PF20669">
    <property type="entry name" value="Exo70_N"/>
    <property type="match status" value="1"/>
</dbReference>
<dbReference type="PANTHER" id="PTHR12542:SF123">
    <property type="entry name" value="EXOCYST SUBUNIT EXO70 FAMILY PROTEIN"/>
    <property type="match status" value="1"/>
</dbReference>
<sequence>MAHTEAIENFEAARKCLQTSLEKSSAMASALDESGSRLELLNQRCQSLEDATLVQKCSLVGIGNHIDAVLCSAAAVLKVFEAVHKLEESLKAHPTSDLCTYISNTKKLEEALKLLTDNSRLALVWLQGVFEFLQDKTITNELCLFNVRKSLRILQELDVMEKGARRDGGILSSAFDRLESEFHRLLTENTEPLPLVSLAPSIDQHASDITTKALPDSVLHKLQAIVVRLHANDRLDKCKSIYVEVRGMNARKSLETLDLSYLEMETAEFEDLHVIGCYIDQWGRDLELAVMHLLENEYKLCSNVFEKIDQEAWRGCFAQIAIKTGILSFLQFGSNIAGSESDPIKLLKLLDIFRVLHGLRLQFNQLFNGKACEEIRIATKDLVNGVVNGAGEIFWQLPAQVKLLRPSSPPADGSVPWAVSFVIDYCNQLLGDTYTPHLTQILKIHISWIKEVYEEGIVFTQIYNIIREIAINLDAWSKGYEDMTLSCLFMKNNHCHFYNLRGTALGNLMGDSWLRAHEHYKDYYAALYLRSSWENLVPILIVRKDFLSSSVTGQDLVQRLNAFNVAFDERYKKQSNWAISDEVLRENICKHLVEGIVPTYMAYVKNYSSSIENDENAAKHIKYSALILENMI</sequence>
<proteinExistence type="inferred from homology"/>
<dbReference type="Proteomes" id="UP001603857">
    <property type="component" value="Unassembled WGS sequence"/>
</dbReference>
<dbReference type="EMBL" id="JBGMDY010000006">
    <property type="protein sequence ID" value="KAL2332553.1"/>
    <property type="molecule type" value="Genomic_DNA"/>
</dbReference>
<dbReference type="InterPro" id="IPR016159">
    <property type="entry name" value="Cullin_repeat-like_dom_sf"/>
</dbReference>
<evidence type="ECO:0000256" key="1">
    <source>
        <dbReference type="ARBA" id="ARBA00006756"/>
    </source>
</evidence>
<keyword evidence="2 3" id="KW-0813">Transport</keyword>
<feature type="domain" description="Exocyst complex subunit Exo70 C-terminal" evidence="4">
    <location>
        <begin position="281"/>
        <end position="632"/>
    </location>
</feature>
<dbReference type="SUPFAM" id="SSF74788">
    <property type="entry name" value="Cullin repeat-like"/>
    <property type="match status" value="1"/>
</dbReference>
<comment type="caution">
    <text evidence="5">The sequence shown here is derived from an EMBL/GenBank/DDBJ whole genome shotgun (WGS) entry which is preliminary data.</text>
</comment>
<keyword evidence="6" id="KW-1185">Reference proteome</keyword>
<organism evidence="5 6">
    <name type="scientific">Flemingia macrophylla</name>
    <dbReference type="NCBI Taxonomy" id="520843"/>
    <lineage>
        <taxon>Eukaryota</taxon>
        <taxon>Viridiplantae</taxon>
        <taxon>Streptophyta</taxon>
        <taxon>Embryophyta</taxon>
        <taxon>Tracheophyta</taxon>
        <taxon>Spermatophyta</taxon>
        <taxon>Magnoliopsida</taxon>
        <taxon>eudicotyledons</taxon>
        <taxon>Gunneridae</taxon>
        <taxon>Pentapetalae</taxon>
        <taxon>rosids</taxon>
        <taxon>fabids</taxon>
        <taxon>Fabales</taxon>
        <taxon>Fabaceae</taxon>
        <taxon>Papilionoideae</taxon>
        <taxon>50 kb inversion clade</taxon>
        <taxon>NPAAA clade</taxon>
        <taxon>indigoferoid/millettioid clade</taxon>
        <taxon>Phaseoleae</taxon>
        <taxon>Flemingia</taxon>
    </lineage>
</organism>
<reference evidence="5 6" key="1">
    <citation type="submission" date="2024-08" db="EMBL/GenBank/DDBJ databases">
        <title>Insights into the chromosomal genome structure of Flemingia macrophylla.</title>
        <authorList>
            <person name="Ding Y."/>
            <person name="Zhao Y."/>
            <person name="Bi W."/>
            <person name="Wu M."/>
            <person name="Zhao G."/>
            <person name="Gong Y."/>
            <person name="Li W."/>
            <person name="Zhang P."/>
        </authorList>
    </citation>
    <scope>NUCLEOTIDE SEQUENCE [LARGE SCALE GENOMIC DNA]</scope>
    <source>
        <strain evidence="5">DYQJB</strain>
        <tissue evidence="5">Leaf</tissue>
    </source>
</reference>